<protein>
    <recommendedName>
        <fullName evidence="3">Secreted protein</fullName>
    </recommendedName>
</protein>
<dbReference type="EMBL" id="BAABDO010000255">
    <property type="protein sequence ID" value="GAA3509879.1"/>
    <property type="molecule type" value="Genomic_DNA"/>
</dbReference>
<name>A0ABP6UNE1_9ACTN</name>
<dbReference type="Proteomes" id="UP001500266">
    <property type="component" value="Unassembled WGS sequence"/>
</dbReference>
<keyword evidence="2" id="KW-1185">Reference proteome</keyword>
<reference evidence="2" key="1">
    <citation type="journal article" date="2019" name="Int. J. Syst. Evol. Microbiol.">
        <title>The Global Catalogue of Microorganisms (GCM) 10K type strain sequencing project: providing services to taxonomists for standard genome sequencing and annotation.</title>
        <authorList>
            <consortium name="The Broad Institute Genomics Platform"/>
            <consortium name="The Broad Institute Genome Sequencing Center for Infectious Disease"/>
            <person name="Wu L."/>
            <person name="Ma J."/>
        </authorList>
    </citation>
    <scope>NUCLEOTIDE SEQUENCE [LARGE SCALE GENOMIC DNA]</scope>
    <source>
        <strain evidence="2">JCM 17316</strain>
    </source>
</reference>
<gene>
    <name evidence="1" type="ORF">GCM10022416_63900</name>
</gene>
<accession>A0ABP6UNE1</accession>
<sequence length="54" mass="5709">MGRPGRCYLVLLTKLTVALHLAVPARRLRVHASGLSLTAQAVSDACACCVCRVS</sequence>
<evidence type="ECO:0008006" key="3">
    <source>
        <dbReference type="Google" id="ProtNLM"/>
    </source>
</evidence>
<proteinExistence type="predicted"/>
<evidence type="ECO:0000313" key="2">
    <source>
        <dbReference type="Proteomes" id="UP001500266"/>
    </source>
</evidence>
<organism evidence="1 2">
    <name type="scientific">Actinomadura keratinilytica</name>
    <dbReference type="NCBI Taxonomy" id="547461"/>
    <lineage>
        <taxon>Bacteria</taxon>
        <taxon>Bacillati</taxon>
        <taxon>Actinomycetota</taxon>
        <taxon>Actinomycetes</taxon>
        <taxon>Streptosporangiales</taxon>
        <taxon>Thermomonosporaceae</taxon>
        <taxon>Actinomadura</taxon>
    </lineage>
</organism>
<evidence type="ECO:0000313" key="1">
    <source>
        <dbReference type="EMBL" id="GAA3509879.1"/>
    </source>
</evidence>
<comment type="caution">
    <text evidence="1">The sequence shown here is derived from an EMBL/GenBank/DDBJ whole genome shotgun (WGS) entry which is preliminary data.</text>
</comment>